<keyword evidence="3" id="KW-1185">Reference proteome</keyword>
<protein>
    <submittedName>
        <fullName evidence="2">Uncharacterized protein</fullName>
    </submittedName>
</protein>
<feature type="region of interest" description="Disordered" evidence="1">
    <location>
        <begin position="30"/>
        <end position="54"/>
    </location>
</feature>
<proteinExistence type="predicted"/>
<evidence type="ECO:0000256" key="1">
    <source>
        <dbReference type="SAM" id="MobiDB-lite"/>
    </source>
</evidence>
<accession>A0A3P7RY93</accession>
<gene>
    <name evidence="2" type="ORF">HNAJ_LOCUS5840</name>
</gene>
<organism evidence="2 3">
    <name type="scientific">Rodentolepis nana</name>
    <name type="common">Dwarf tapeworm</name>
    <name type="synonym">Hymenolepis nana</name>
    <dbReference type="NCBI Taxonomy" id="102285"/>
    <lineage>
        <taxon>Eukaryota</taxon>
        <taxon>Metazoa</taxon>
        <taxon>Spiralia</taxon>
        <taxon>Lophotrochozoa</taxon>
        <taxon>Platyhelminthes</taxon>
        <taxon>Cestoda</taxon>
        <taxon>Eucestoda</taxon>
        <taxon>Cyclophyllidea</taxon>
        <taxon>Hymenolepididae</taxon>
        <taxon>Rodentolepis</taxon>
    </lineage>
</organism>
<dbReference type="Proteomes" id="UP000278807">
    <property type="component" value="Unassembled WGS sequence"/>
</dbReference>
<evidence type="ECO:0000313" key="3">
    <source>
        <dbReference type="Proteomes" id="UP000278807"/>
    </source>
</evidence>
<sequence>MKPAYLESPILQSAVRNHFFVPTTPITVDPLPLSSSPPPQSPPEDTQDSCVFPPHPLQHEPYYTRYDRKLFSPPDWPTMYIRFLQTL</sequence>
<dbReference type="EMBL" id="UZAE01005535">
    <property type="protein sequence ID" value="VDO01700.1"/>
    <property type="molecule type" value="Genomic_DNA"/>
</dbReference>
<name>A0A3P7RY93_RODNA</name>
<dbReference type="AlphaFoldDB" id="A0A3P7RY93"/>
<reference evidence="2 3" key="1">
    <citation type="submission" date="2018-11" db="EMBL/GenBank/DDBJ databases">
        <authorList>
            <consortium name="Pathogen Informatics"/>
        </authorList>
    </citation>
    <scope>NUCLEOTIDE SEQUENCE [LARGE SCALE GENOMIC DNA]</scope>
</reference>
<evidence type="ECO:0000313" key="2">
    <source>
        <dbReference type="EMBL" id="VDO01700.1"/>
    </source>
</evidence>